<keyword evidence="1" id="KW-0328">Glycosyltransferase</keyword>
<dbReference type="GO" id="GO:0005829">
    <property type="term" value="C:cytosol"/>
    <property type="evidence" value="ECO:0007669"/>
    <property type="project" value="TreeGrafter"/>
</dbReference>
<dbReference type="KEGG" id="tee:Tel_02860"/>
<comment type="similarity">
    <text evidence="3">Belongs to the glycosyltransferase 9 family.</text>
</comment>
<dbReference type="EMBL" id="CP013099">
    <property type="protein sequence ID" value="ALP52170.1"/>
    <property type="molecule type" value="Genomic_DNA"/>
</dbReference>
<dbReference type="Pfam" id="PF01075">
    <property type="entry name" value="Glyco_transf_9"/>
    <property type="match status" value="1"/>
</dbReference>
<comment type="catalytic activity">
    <reaction evidence="5">
        <text>an L-alpha-D-Hep-(1-&gt;5)-[alpha-Kdo-(2-&gt;4)]-alpha-Kdo-(2-&gt;6)-lipid A + ADP-L-glycero-beta-D-manno-heptose = an L-alpha-D-Hep-(1-&gt;3)-L-alpha-D-Hep-(1-&gt;5)-[alpha-Kdo-(2-&gt;4)]-alpha-Kdo-(2-&gt;6)-lipid A + ADP + H(+)</text>
        <dbReference type="Rhea" id="RHEA:74071"/>
        <dbReference type="ChEBI" id="CHEBI:15378"/>
        <dbReference type="ChEBI" id="CHEBI:61506"/>
        <dbReference type="ChEBI" id="CHEBI:193068"/>
        <dbReference type="ChEBI" id="CHEBI:193069"/>
        <dbReference type="ChEBI" id="CHEBI:456216"/>
        <dbReference type="EC" id="2.4.99.24"/>
    </reaction>
</comment>
<dbReference type="InterPro" id="IPR051199">
    <property type="entry name" value="LPS_LOS_Heptosyltrfase"/>
</dbReference>
<accession>A0A0S2TAI8</accession>
<dbReference type="NCBIfam" id="TIGR02195">
    <property type="entry name" value="heptsyl_trn_II"/>
    <property type="match status" value="1"/>
</dbReference>
<keyword evidence="7" id="KW-1185">Reference proteome</keyword>
<evidence type="ECO:0000256" key="5">
    <source>
        <dbReference type="ARBA" id="ARBA00047503"/>
    </source>
</evidence>
<dbReference type="SUPFAM" id="SSF53756">
    <property type="entry name" value="UDP-Glycosyltransferase/glycogen phosphorylase"/>
    <property type="match status" value="1"/>
</dbReference>
<dbReference type="PANTHER" id="PTHR30160:SF7">
    <property type="entry name" value="ADP-HEPTOSE--LPS HEPTOSYLTRANSFERASE 2"/>
    <property type="match status" value="1"/>
</dbReference>
<proteinExistence type="inferred from homology"/>
<dbReference type="GO" id="GO:0008713">
    <property type="term" value="F:ADP-heptose-lipopolysaccharide heptosyltransferase activity"/>
    <property type="evidence" value="ECO:0007669"/>
    <property type="project" value="UniProtKB-EC"/>
</dbReference>
<dbReference type="EC" id="2.4.99.24" evidence="4"/>
<gene>
    <name evidence="6" type="ORF">Tel_02860</name>
</gene>
<keyword evidence="2" id="KW-0808">Transferase</keyword>
<dbReference type="FunFam" id="3.40.50.2000:FF:000023">
    <property type="entry name" value="ADP-heptose--LPS heptosyltransferase II"/>
    <property type="match status" value="1"/>
</dbReference>
<reference evidence="6" key="1">
    <citation type="submission" date="2015-10" db="EMBL/GenBank/DDBJ databases">
        <title>Description of Candidatus Tenderia electrophaga gen. nov, sp. nov., an Uncultivated Electroautotroph from a Biocathode Enrichment.</title>
        <authorList>
            <person name="Eddie B.J."/>
            <person name="Malanoski A.P."/>
            <person name="Wang Z."/>
            <person name="Hall R.J."/>
            <person name="Oh S.D."/>
            <person name="Heiner C."/>
            <person name="Lin B."/>
            <person name="Strycharz-Glaven S.M."/>
        </authorList>
    </citation>
    <scope>NUCLEOTIDE SEQUENCE [LARGE SCALE GENOMIC DNA]</scope>
    <source>
        <strain evidence="6">NRL1</strain>
    </source>
</reference>
<dbReference type="InterPro" id="IPR011910">
    <property type="entry name" value="RfaF"/>
</dbReference>
<sequence length="340" mass="37998">MHKVLIVGPAWVGDMVMAQGLYKTLCRRYSGVVIDVLAPAWSGPLLQRMPEVRRHVELPLGHGQFGLGARVRLGRALRGERYDQAIIIPRSFKTALPPFFAAIPRRTGYKGEMRYGLINDMRPLDKSVLTQTVQRYVALGMDADTELPPAEIPQPRLDVDIQNQQRLMDEFKLSRDRPIVGFMPGAEYGPAKRWPPESFARLAQRIIDSGRQVWLFGSDKDEAICDDIATEVDRVEVVNLAGRTRLVDAIDLIAAVDMAVTNDSGLMHIAAATGVEVIAIYGSSSPAYTPPLTEQAQVVYLNLDCSPCFERECPLGHYRCLRDIAVERVFSHLEGRRCQQ</sequence>
<evidence type="ECO:0000313" key="7">
    <source>
        <dbReference type="Proteomes" id="UP000055136"/>
    </source>
</evidence>
<evidence type="ECO:0000256" key="2">
    <source>
        <dbReference type="ARBA" id="ARBA00022679"/>
    </source>
</evidence>
<protein>
    <recommendedName>
        <fullName evidence="4">lipopolysaccharide heptosyltransferase II</fullName>
        <ecNumber evidence="4">2.4.99.24</ecNumber>
    </recommendedName>
</protein>
<dbReference type="Proteomes" id="UP000055136">
    <property type="component" value="Chromosome"/>
</dbReference>
<dbReference type="Gene3D" id="3.40.50.2000">
    <property type="entry name" value="Glycogen Phosphorylase B"/>
    <property type="match status" value="2"/>
</dbReference>
<dbReference type="PANTHER" id="PTHR30160">
    <property type="entry name" value="TETRAACYLDISACCHARIDE 4'-KINASE-RELATED"/>
    <property type="match status" value="1"/>
</dbReference>
<dbReference type="AlphaFoldDB" id="A0A0S2TAI8"/>
<organism evidence="6 7">
    <name type="scientific">Candidatus Tenderia electrophaga</name>
    <dbReference type="NCBI Taxonomy" id="1748243"/>
    <lineage>
        <taxon>Bacteria</taxon>
        <taxon>Pseudomonadati</taxon>
        <taxon>Pseudomonadota</taxon>
        <taxon>Gammaproteobacteria</taxon>
        <taxon>Candidatus Tenderiales</taxon>
        <taxon>Candidatus Tenderiaceae</taxon>
        <taxon>Candidatus Tenderia</taxon>
    </lineage>
</organism>
<dbReference type="CDD" id="cd03789">
    <property type="entry name" value="GT9_LPS_heptosyltransferase"/>
    <property type="match status" value="1"/>
</dbReference>
<dbReference type="GO" id="GO:0009244">
    <property type="term" value="P:lipopolysaccharide core region biosynthetic process"/>
    <property type="evidence" value="ECO:0007669"/>
    <property type="project" value="TreeGrafter"/>
</dbReference>
<name>A0A0S2TAI8_9GAMM</name>
<dbReference type="InterPro" id="IPR002201">
    <property type="entry name" value="Glyco_trans_9"/>
</dbReference>
<dbReference type="STRING" id="1748243.Tel_02860"/>
<evidence type="ECO:0000313" key="6">
    <source>
        <dbReference type="EMBL" id="ALP52170.1"/>
    </source>
</evidence>
<evidence type="ECO:0000256" key="1">
    <source>
        <dbReference type="ARBA" id="ARBA00022676"/>
    </source>
</evidence>
<evidence type="ECO:0000256" key="3">
    <source>
        <dbReference type="ARBA" id="ARBA00043995"/>
    </source>
</evidence>
<evidence type="ECO:0000256" key="4">
    <source>
        <dbReference type="ARBA" id="ARBA00044042"/>
    </source>
</evidence>